<keyword evidence="6" id="KW-0472">Membrane</keyword>
<reference evidence="12" key="1">
    <citation type="submission" date="2016-07" db="EMBL/GenBank/DDBJ databases">
        <title>Nontailed viruses are major unrecognized killers of bacteria in the ocean.</title>
        <authorList>
            <person name="Kauffman K."/>
            <person name="Hussain F."/>
            <person name="Yang J."/>
            <person name="Arevalo P."/>
            <person name="Brown J."/>
            <person name="Cutler M."/>
            <person name="Kelly L."/>
            <person name="Polz M.F."/>
        </authorList>
    </citation>
    <scope>NUCLEOTIDE SEQUENCE [LARGE SCALE GENOMIC DNA]</scope>
    <source>
        <strain evidence="12">10N.222.49.A5</strain>
    </source>
</reference>
<dbReference type="EMBL" id="MDBO01000024">
    <property type="protein sequence ID" value="PMP14601.1"/>
    <property type="molecule type" value="Genomic_DNA"/>
</dbReference>
<evidence type="ECO:0000256" key="2">
    <source>
        <dbReference type="ARBA" id="ARBA00004442"/>
    </source>
</evidence>
<dbReference type="Proteomes" id="UP000235611">
    <property type="component" value="Unassembled WGS sequence"/>
</dbReference>
<evidence type="ECO:0000256" key="6">
    <source>
        <dbReference type="ARBA" id="ARBA00023136"/>
    </source>
</evidence>
<evidence type="ECO:0000256" key="5">
    <source>
        <dbReference type="ARBA" id="ARBA00022729"/>
    </source>
</evidence>
<dbReference type="InterPro" id="IPR005594">
    <property type="entry name" value="YadA_C"/>
</dbReference>
<keyword evidence="7" id="KW-0998">Cell outer membrane</keyword>
<keyword evidence="4" id="KW-0812">Transmembrane</keyword>
<organism evidence="11 12">
    <name type="scientific">Vibrio breoganii</name>
    <dbReference type="NCBI Taxonomy" id="553239"/>
    <lineage>
        <taxon>Bacteria</taxon>
        <taxon>Pseudomonadati</taxon>
        <taxon>Pseudomonadota</taxon>
        <taxon>Gammaproteobacteria</taxon>
        <taxon>Vibrionales</taxon>
        <taxon>Vibrionaceae</taxon>
        <taxon>Vibrio</taxon>
    </lineage>
</organism>
<dbReference type="Gene3D" id="3.30.1300.30">
    <property type="entry name" value="GSPII I/J protein-like"/>
    <property type="match status" value="1"/>
</dbReference>
<feature type="region of interest" description="Disordered" evidence="8">
    <location>
        <begin position="163"/>
        <end position="195"/>
    </location>
</feature>
<evidence type="ECO:0000256" key="9">
    <source>
        <dbReference type="SAM" id="SignalP"/>
    </source>
</evidence>
<dbReference type="AlphaFoldDB" id="A0AAP8N046"/>
<dbReference type="RefSeq" id="WP_017031828.1">
    <property type="nucleotide sequence ID" value="NZ_MCTH01000409.1"/>
</dbReference>
<evidence type="ECO:0000256" key="8">
    <source>
        <dbReference type="SAM" id="MobiDB-lite"/>
    </source>
</evidence>
<evidence type="ECO:0000256" key="4">
    <source>
        <dbReference type="ARBA" id="ARBA00022692"/>
    </source>
</evidence>
<comment type="subcellular location">
    <subcellularLocation>
        <location evidence="2">Cell outer membrane</location>
    </subcellularLocation>
    <subcellularLocation>
        <location evidence="1">Cell surface</location>
    </subcellularLocation>
</comment>
<name>A0AAP8N046_9VIBR</name>
<evidence type="ECO:0000259" key="10">
    <source>
        <dbReference type="Pfam" id="PF03895"/>
    </source>
</evidence>
<feature type="signal peptide" evidence="9">
    <location>
        <begin position="1"/>
        <end position="21"/>
    </location>
</feature>
<dbReference type="Pfam" id="PF03895">
    <property type="entry name" value="YadA_anchor"/>
    <property type="match status" value="1"/>
</dbReference>
<feature type="chain" id="PRO_5042900947" description="Trimeric autotransporter adhesin YadA-like C-terminal membrane anchor domain-containing protein" evidence="9">
    <location>
        <begin position="22"/>
        <end position="287"/>
    </location>
</feature>
<dbReference type="SUPFAM" id="SSF54523">
    <property type="entry name" value="Pili subunits"/>
    <property type="match status" value="1"/>
</dbReference>
<keyword evidence="3" id="KW-1134">Transmembrane beta strand</keyword>
<feature type="domain" description="Trimeric autotransporter adhesin YadA-like C-terminal membrane anchor" evidence="10">
    <location>
        <begin position="229"/>
        <end position="287"/>
    </location>
</feature>
<keyword evidence="5 9" id="KW-0732">Signal</keyword>
<accession>A0AAP8N046</accession>
<dbReference type="GO" id="GO:0009279">
    <property type="term" value="C:cell outer membrane"/>
    <property type="evidence" value="ECO:0007669"/>
    <property type="project" value="UniProtKB-SubCell"/>
</dbReference>
<dbReference type="GO" id="GO:0009986">
    <property type="term" value="C:cell surface"/>
    <property type="evidence" value="ECO:0007669"/>
    <property type="project" value="UniProtKB-SubCell"/>
</dbReference>
<proteinExistence type="predicted"/>
<evidence type="ECO:0000256" key="1">
    <source>
        <dbReference type="ARBA" id="ARBA00004241"/>
    </source>
</evidence>
<protein>
    <recommendedName>
        <fullName evidence="10">Trimeric autotransporter adhesin YadA-like C-terminal membrane anchor domain-containing protein</fullName>
    </recommendedName>
</protein>
<feature type="compositionally biased region" description="Basic and acidic residues" evidence="8">
    <location>
        <begin position="163"/>
        <end position="190"/>
    </location>
</feature>
<evidence type="ECO:0000313" key="11">
    <source>
        <dbReference type="EMBL" id="PMP14601.1"/>
    </source>
</evidence>
<dbReference type="InterPro" id="IPR045584">
    <property type="entry name" value="Pilin-like"/>
</dbReference>
<comment type="caution">
    <text evidence="11">The sequence shown here is derived from an EMBL/GenBank/DDBJ whole genome shotgun (WGS) entry which is preliminary data.</text>
</comment>
<gene>
    <name evidence="11" type="ORF">BCS93_19210</name>
</gene>
<sequence length="287" mass="29937">MKKLLIATVITASTLSASAFAAGENKEAIVSGVSNTIIALNAENENVAAWFKADVTGDNEAKYEASQAIIEDFKNGEFTEEQIQAMKTYSPASGTGESFASYVAQGAVLGMTEEEYAQAQANNPELQGMTQEEAASAAYAKVAENNPNTVTKPDSIRSAMSRAEEITGKTAVERAQERSGERSTDRREQASDSLASALEQQAIGEEYQDRLDGVMAGSHAVANARPMLSQEGDTAVGVGVGYAGDAGAVAIGVGHSFNEDWSASGTVNATTGDYSEVSAGAGVQYVF</sequence>
<evidence type="ECO:0000256" key="7">
    <source>
        <dbReference type="ARBA" id="ARBA00023237"/>
    </source>
</evidence>
<evidence type="ECO:0000313" key="12">
    <source>
        <dbReference type="Proteomes" id="UP000235611"/>
    </source>
</evidence>
<evidence type="ECO:0000256" key="3">
    <source>
        <dbReference type="ARBA" id="ARBA00022452"/>
    </source>
</evidence>